<dbReference type="EMBL" id="MU006602">
    <property type="protein sequence ID" value="KAF2742904.1"/>
    <property type="molecule type" value="Genomic_DNA"/>
</dbReference>
<comment type="similarity">
    <text evidence="3">Belongs to the CHZ1 family.</text>
</comment>
<dbReference type="SMART" id="SM01082">
    <property type="entry name" value="CHZ"/>
    <property type="match status" value="1"/>
</dbReference>
<reference evidence="9" key="1">
    <citation type="journal article" date="2020" name="Stud. Mycol.">
        <title>101 Dothideomycetes genomes: a test case for predicting lifestyles and emergence of pathogens.</title>
        <authorList>
            <person name="Haridas S."/>
            <person name="Albert R."/>
            <person name="Binder M."/>
            <person name="Bloem J."/>
            <person name="Labutti K."/>
            <person name="Salamov A."/>
            <person name="Andreopoulos B."/>
            <person name="Baker S."/>
            <person name="Barry K."/>
            <person name="Bills G."/>
            <person name="Bluhm B."/>
            <person name="Cannon C."/>
            <person name="Castanera R."/>
            <person name="Culley D."/>
            <person name="Daum C."/>
            <person name="Ezra D."/>
            <person name="Gonzalez J."/>
            <person name="Henrissat B."/>
            <person name="Kuo A."/>
            <person name="Liang C."/>
            <person name="Lipzen A."/>
            <person name="Lutzoni F."/>
            <person name="Magnuson J."/>
            <person name="Mondo S."/>
            <person name="Nolan M."/>
            <person name="Ohm R."/>
            <person name="Pangilinan J."/>
            <person name="Park H.-J."/>
            <person name="Ramirez L."/>
            <person name="Alfaro M."/>
            <person name="Sun H."/>
            <person name="Tritt A."/>
            <person name="Yoshinaga Y."/>
            <person name="Zwiers L.-H."/>
            <person name="Turgeon B."/>
            <person name="Goodwin S."/>
            <person name="Spatafora J."/>
            <person name="Crous P."/>
            <person name="Grigoriev I."/>
        </authorList>
    </citation>
    <scope>NUCLEOTIDE SEQUENCE</scope>
    <source>
        <strain evidence="9">CBS 119925</strain>
    </source>
</reference>
<name>A0A6A6UZJ7_9PLEO</name>
<sequence>MADQGDHHMEGVEEHQVADKGKGKAPSVEEPMQEDDSSEESGAEEVEAEAETVEEEEEFDEIDPSNIVASRTRGVAIDYSKAAQDLPPEDDEDEDDDDYQGEGDDAMEE</sequence>
<evidence type="ECO:0000256" key="7">
    <source>
        <dbReference type="SAM" id="MobiDB-lite"/>
    </source>
</evidence>
<evidence type="ECO:0000313" key="10">
    <source>
        <dbReference type="Proteomes" id="UP000799440"/>
    </source>
</evidence>
<accession>A0A6A6UZJ7</accession>
<feature type="domain" description="Histone chaperone" evidence="8">
    <location>
        <begin position="53"/>
        <end position="88"/>
    </location>
</feature>
<feature type="region of interest" description="Disordered" evidence="7">
    <location>
        <begin position="1"/>
        <end position="109"/>
    </location>
</feature>
<evidence type="ECO:0000256" key="2">
    <source>
        <dbReference type="ARBA" id="ARBA00004123"/>
    </source>
</evidence>
<gene>
    <name evidence="9" type="ORF">M011DRAFT_471801</name>
</gene>
<dbReference type="GO" id="GO:0005634">
    <property type="term" value="C:nucleus"/>
    <property type="evidence" value="ECO:0007669"/>
    <property type="project" value="UniProtKB-SubCell"/>
</dbReference>
<evidence type="ECO:0000256" key="4">
    <source>
        <dbReference type="ARBA" id="ARBA00023186"/>
    </source>
</evidence>
<evidence type="ECO:0000256" key="3">
    <source>
        <dbReference type="ARBA" id="ARBA00008057"/>
    </source>
</evidence>
<comment type="subcellular location">
    <subcellularLocation>
        <location evidence="2">Nucleus</location>
    </subcellularLocation>
</comment>
<keyword evidence="5" id="KW-0539">Nucleus</keyword>
<keyword evidence="4" id="KW-0143">Chaperone</keyword>
<comment type="function">
    <text evidence="1">Forms a chaperone-bound H2A.Z-H2B complex that acts as a source for SWR1 complex-dependent H2A to H2A.Z histone replacement in chromatin.</text>
</comment>
<organism evidence="9 10">
    <name type="scientific">Sporormia fimetaria CBS 119925</name>
    <dbReference type="NCBI Taxonomy" id="1340428"/>
    <lineage>
        <taxon>Eukaryota</taxon>
        <taxon>Fungi</taxon>
        <taxon>Dikarya</taxon>
        <taxon>Ascomycota</taxon>
        <taxon>Pezizomycotina</taxon>
        <taxon>Dothideomycetes</taxon>
        <taxon>Pleosporomycetidae</taxon>
        <taxon>Pleosporales</taxon>
        <taxon>Sporormiaceae</taxon>
        <taxon>Sporormia</taxon>
    </lineage>
</organism>
<feature type="compositionally biased region" description="Basic and acidic residues" evidence="7">
    <location>
        <begin position="1"/>
        <end position="22"/>
    </location>
</feature>
<protein>
    <recommendedName>
        <fullName evidence="8">Histone chaperone domain-containing protein</fullName>
    </recommendedName>
</protein>
<dbReference type="InterPro" id="IPR019098">
    <property type="entry name" value="Histone_chaperone_domain_CHZ"/>
</dbReference>
<dbReference type="Pfam" id="PF09649">
    <property type="entry name" value="CHZ"/>
    <property type="match status" value="1"/>
</dbReference>
<evidence type="ECO:0000259" key="8">
    <source>
        <dbReference type="SMART" id="SM01082"/>
    </source>
</evidence>
<keyword evidence="10" id="KW-1185">Reference proteome</keyword>
<comment type="subunit">
    <text evidence="6">Forms a heterotrimer with H2A.Z-H2B, stabilizing the association of the histone dimer. Also, with a lower affinity, forms a heterotrimer with H2A-H2B.</text>
</comment>
<proteinExistence type="inferred from homology"/>
<evidence type="ECO:0000313" key="9">
    <source>
        <dbReference type="EMBL" id="KAF2742904.1"/>
    </source>
</evidence>
<feature type="compositionally biased region" description="Acidic residues" evidence="7">
    <location>
        <begin position="87"/>
        <end position="109"/>
    </location>
</feature>
<evidence type="ECO:0000256" key="1">
    <source>
        <dbReference type="ARBA" id="ARBA00002212"/>
    </source>
</evidence>
<evidence type="ECO:0000256" key="5">
    <source>
        <dbReference type="ARBA" id="ARBA00023242"/>
    </source>
</evidence>
<dbReference type="AlphaFoldDB" id="A0A6A6UZJ7"/>
<feature type="compositionally biased region" description="Acidic residues" evidence="7">
    <location>
        <begin position="31"/>
        <end position="63"/>
    </location>
</feature>
<dbReference type="Proteomes" id="UP000799440">
    <property type="component" value="Unassembled WGS sequence"/>
</dbReference>
<evidence type="ECO:0000256" key="6">
    <source>
        <dbReference type="ARBA" id="ARBA00025877"/>
    </source>
</evidence>